<dbReference type="AlphaFoldDB" id="A0A6G0W164"/>
<sequence>MYQLPPIECTSCPHMLIYTRLQYVARKIGECIFLHIYDSERTTNVYESFHSLFSRNFSSAHPNIFIFVNVLKEIQTNTYIAISID</sequence>
<dbReference type="EMBL" id="VUJU01009611">
    <property type="protein sequence ID" value="KAF0719008.1"/>
    <property type="molecule type" value="Genomic_DNA"/>
</dbReference>
<reference evidence="1 2" key="1">
    <citation type="submission" date="2019-08" db="EMBL/GenBank/DDBJ databases">
        <title>Whole genome of Aphis craccivora.</title>
        <authorList>
            <person name="Voronova N.V."/>
            <person name="Shulinski R.S."/>
            <person name="Bandarenka Y.V."/>
            <person name="Zhorov D.G."/>
            <person name="Warner D."/>
        </authorList>
    </citation>
    <scope>NUCLEOTIDE SEQUENCE [LARGE SCALE GENOMIC DNA]</scope>
    <source>
        <strain evidence="1">180601</strain>
        <tissue evidence="1">Whole Body</tissue>
    </source>
</reference>
<evidence type="ECO:0000313" key="1">
    <source>
        <dbReference type="EMBL" id="KAF0719008.1"/>
    </source>
</evidence>
<keyword evidence="2" id="KW-1185">Reference proteome</keyword>
<dbReference type="Proteomes" id="UP000478052">
    <property type="component" value="Unassembled WGS sequence"/>
</dbReference>
<dbReference type="OrthoDB" id="90756at2759"/>
<name>A0A6G0W164_APHCR</name>
<feature type="non-terminal residue" evidence="1">
    <location>
        <position position="85"/>
    </location>
</feature>
<evidence type="ECO:0008006" key="3">
    <source>
        <dbReference type="Google" id="ProtNLM"/>
    </source>
</evidence>
<proteinExistence type="predicted"/>
<gene>
    <name evidence="1" type="ORF">FWK35_00018497</name>
</gene>
<organism evidence="1 2">
    <name type="scientific">Aphis craccivora</name>
    <name type="common">Cowpea aphid</name>
    <dbReference type="NCBI Taxonomy" id="307492"/>
    <lineage>
        <taxon>Eukaryota</taxon>
        <taxon>Metazoa</taxon>
        <taxon>Ecdysozoa</taxon>
        <taxon>Arthropoda</taxon>
        <taxon>Hexapoda</taxon>
        <taxon>Insecta</taxon>
        <taxon>Pterygota</taxon>
        <taxon>Neoptera</taxon>
        <taxon>Paraneoptera</taxon>
        <taxon>Hemiptera</taxon>
        <taxon>Sternorrhyncha</taxon>
        <taxon>Aphidomorpha</taxon>
        <taxon>Aphidoidea</taxon>
        <taxon>Aphididae</taxon>
        <taxon>Aphidini</taxon>
        <taxon>Aphis</taxon>
        <taxon>Aphis</taxon>
    </lineage>
</organism>
<protein>
    <recommendedName>
        <fullName evidence="3">MULE domain-containing protein</fullName>
    </recommendedName>
</protein>
<accession>A0A6G0W164</accession>
<comment type="caution">
    <text evidence="1">The sequence shown here is derived from an EMBL/GenBank/DDBJ whole genome shotgun (WGS) entry which is preliminary data.</text>
</comment>
<evidence type="ECO:0000313" key="2">
    <source>
        <dbReference type="Proteomes" id="UP000478052"/>
    </source>
</evidence>